<proteinExistence type="predicted"/>
<dbReference type="AlphaFoldDB" id="A0A835ZDD8"/>
<accession>A0A835ZDD8</accession>
<feature type="non-terminal residue" evidence="1">
    <location>
        <position position="133"/>
    </location>
</feature>
<feature type="non-terminal residue" evidence="1">
    <location>
        <position position="1"/>
    </location>
</feature>
<evidence type="ECO:0000313" key="1">
    <source>
        <dbReference type="EMBL" id="KAG5190102.1"/>
    </source>
</evidence>
<comment type="caution">
    <text evidence="1">The sequence shown here is derived from an EMBL/GenBank/DDBJ whole genome shotgun (WGS) entry which is preliminary data.</text>
</comment>
<reference evidence="1" key="1">
    <citation type="submission" date="2021-02" db="EMBL/GenBank/DDBJ databases">
        <title>First Annotated Genome of the Yellow-green Alga Tribonema minus.</title>
        <authorList>
            <person name="Mahan K.M."/>
        </authorList>
    </citation>
    <scope>NUCLEOTIDE SEQUENCE</scope>
    <source>
        <strain evidence="1">UTEX B ZZ1240</strain>
    </source>
</reference>
<organism evidence="1 2">
    <name type="scientific">Tribonema minus</name>
    <dbReference type="NCBI Taxonomy" id="303371"/>
    <lineage>
        <taxon>Eukaryota</taxon>
        <taxon>Sar</taxon>
        <taxon>Stramenopiles</taxon>
        <taxon>Ochrophyta</taxon>
        <taxon>PX clade</taxon>
        <taxon>Xanthophyceae</taxon>
        <taxon>Tribonematales</taxon>
        <taxon>Tribonemataceae</taxon>
        <taxon>Tribonema</taxon>
    </lineage>
</organism>
<evidence type="ECO:0000313" key="2">
    <source>
        <dbReference type="Proteomes" id="UP000664859"/>
    </source>
</evidence>
<name>A0A835ZDD8_9STRA</name>
<dbReference type="EMBL" id="JAFCMP010000039">
    <property type="protein sequence ID" value="KAG5190102.1"/>
    <property type="molecule type" value="Genomic_DNA"/>
</dbReference>
<protein>
    <submittedName>
        <fullName evidence="1">Uncharacterized protein</fullName>
    </submittedName>
</protein>
<dbReference type="Pfam" id="PF12014">
    <property type="entry name" value="Cyclin_D1_bind"/>
    <property type="match status" value="1"/>
</dbReference>
<dbReference type="OrthoDB" id="508953at2759"/>
<sequence>DGAAPAQQLLFRGTKIVGDPHVPAGRCSFLVDLARDYDVDAEIAAASTGLVVVFGPNGAQVLDLGLRAPAVARWCKGRGQVNMRSDRWAPTWVDVDCLLYRTGAGAGGAAEYAYSIIWREPTHGIRILVDFRR</sequence>
<keyword evidence="2" id="KW-1185">Reference proteome</keyword>
<dbReference type="Proteomes" id="UP000664859">
    <property type="component" value="Unassembled WGS sequence"/>
</dbReference>
<gene>
    <name evidence="1" type="ORF">JKP88DRAFT_154361</name>
</gene>